<keyword evidence="3" id="KW-1185">Reference proteome</keyword>
<dbReference type="EMBL" id="JACVHF010000010">
    <property type="protein sequence ID" value="MBC9785089.1"/>
    <property type="molecule type" value="Genomic_DNA"/>
</dbReference>
<sequence length="148" mass="17738">MPNDLYDEEVAPSYISKDDIIKEYNDKILIHQTLISELEEYIAKECLRQDKANQKKIQKWQEDLEAKKAEIQRLELEKNEVDTIINTFYEKDNSKKWRLKNSYCERLDEKLLAHFKNGLLTAYTSSDVLIRQDKVVKILDQMRKIVWK</sequence>
<feature type="coiled-coil region" evidence="1">
    <location>
        <begin position="57"/>
        <end position="84"/>
    </location>
</feature>
<accession>A0ABR7T2U0</accession>
<dbReference type="RefSeq" id="WP_188040583.1">
    <property type="nucleotide sequence ID" value="NZ_JACVHF010000010.1"/>
</dbReference>
<keyword evidence="1" id="KW-0175">Coiled coil</keyword>
<proteinExistence type="predicted"/>
<dbReference type="Proteomes" id="UP000617402">
    <property type="component" value="Unassembled WGS sequence"/>
</dbReference>
<organism evidence="2 3">
    <name type="scientific">Heliobacterium chlorum</name>
    <dbReference type="NCBI Taxonomy" id="2698"/>
    <lineage>
        <taxon>Bacteria</taxon>
        <taxon>Bacillati</taxon>
        <taxon>Bacillota</taxon>
        <taxon>Clostridia</taxon>
        <taxon>Eubacteriales</taxon>
        <taxon>Heliobacteriaceae</taxon>
        <taxon>Heliobacterium</taxon>
    </lineage>
</organism>
<reference evidence="2 3" key="1">
    <citation type="submission" date="2020-07" db="EMBL/GenBank/DDBJ databases">
        <title>Draft whole-genome sequence of Heliobacterium chlorum DSM 3682, type strain.</title>
        <authorList>
            <person name="Kyndt J.A."/>
            <person name="Meyer T.E."/>
            <person name="Imhoff J.F."/>
        </authorList>
    </citation>
    <scope>NUCLEOTIDE SEQUENCE [LARGE SCALE GENOMIC DNA]</scope>
    <source>
        <strain evidence="2 3">DSM 3682</strain>
    </source>
</reference>
<name>A0ABR7T2U0_HELCL</name>
<gene>
    <name evidence="2" type="ORF">H1S01_11275</name>
</gene>
<evidence type="ECO:0000313" key="2">
    <source>
        <dbReference type="EMBL" id="MBC9785089.1"/>
    </source>
</evidence>
<comment type="caution">
    <text evidence="2">The sequence shown here is derived from an EMBL/GenBank/DDBJ whole genome shotgun (WGS) entry which is preliminary data.</text>
</comment>
<evidence type="ECO:0000256" key="1">
    <source>
        <dbReference type="SAM" id="Coils"/>
    </source>
</evidence>
<protein>
    <submittedName>
        <fullName evidence="2">Uncharacterized protein</fullName>
    </submittedName>
</protein>
<evidence type="ECO:0000313" key="3">
    <source>
        <dbReference type="Proteomes" id="UP000617402"/>
    </source>
</evidence>